<gene>
    <name evidence="4" type="ORF">DSCW_36160</name>
</gene>
<keyword evidence="1" id="KW-0175">Coiled coil</keyword>
<evidence type="ECO:0000256" key="1">
    <source>
        <dbReference type="SAM" id="Coils"/>
    </source>
</evidence>
<feature type="domain" description="Chemotaxis methyl-accepting receptor HlyB-like 4HB MCP" evidence="3">
    <location>
        <begin position="39"/>
        <end position="164"/>
    </location>
</feature>
<evidence type="ECO:0000313" key="5">
    <source>
        <dbReference type="Proteomes" id="UP000427769"/>
    </source>
</evidence>
<reference evidence="4 5" key="1">
    <citation type="submission" date="2019-11" db="EMBL/GenBank/DDBJ databases">
        <title>Comparative genomics of hydrocarbon-degrading Desulfosarcina strains.</title>
        <authorList>
            <person name="Watanabe M."/>
            <person name="Kojima H."/>
            <person name="Fukui M."/>
        </authorList>
    </citation>
    <scope>NUCLEOTIDE SEQUENCE [LARGE SCALE GENOMIC DNA]</scope>
    <source>
        <strain evidence="4 5">PP31</strain>
    </source>
</reference>
<protein>
    <recommendedName>
        <fullName evidence="3">Chemotaxis methyl-accepting receptor HlyB-like 4HB MCP domain-containing protein</fullName>
    </recommendedName>
</protein>
<feature type="coiled-coil region" evidence="1">
    <location>
        <begin position="77"/>
        <end position="104"/>
    </location>
</feature>
<accession>A0A5K7Z7Q9</accession>
<evidence type="ECO:0000259" key="3">
    <source>
        <dbReference type="Pfam" id="PF12729"/>
    </source>
</evidence>
<sequence>MNKSNRKISPDGIKMALCILVLAAFIMMMFGTVRSTSFDQMSGKKLLHQIRVDTLAYRLAELESLLSFEKTQWDEYKDRMTSEAVQLERNMAELKKILVTDEEKTAYACFKEDWTAYTININAIPELAVKGSVPQVAEAFVQTSRALYEKSRQSLDTLFEVKANAPESWSGFFKIFTTGNKLTLSFLFICGTAAIFILIFNLYDKAMRRINS</sequence>
<organism evidence="4 5">
    <name type="scientific">Desulfosarcina widdelii</name>
    <dbReference type="NCBI Taxonomy" id="947919"/>
    <lineage>
        <taxon>Bacteria</taxon>
        <taxon>Pseudomonadati</taxon>
        <taxon>Thermodesulfobacteriota</taxon>
        <taxon>Desulfobacteria</taxon>
        <taxon>Desulfobacterales</taxon>
        <taxon>Desulfosarcinaceae</taxon>
        <taxon>Desulfosarcina</taxon>
    </lineage>
</organism>
<keyword evidence="2" id="KW-0812">Transmembrane</keyword>
<dbReference type="Pfam" id="PF12729">
    <property type="entry name" value="4HB_MCP_1"/>
    <property type="match status" value="1"/>
</dbReference>
<dbReference type="EMBL" id="AP021875">
    <property type="protein sequence ID" value="BBO76199.1"/>
    <property type="molecule type" value="Genomic_DNA"/>
</dbReference>
<dbReference type="KEGG" id="dwd:DSCW_36160"/>
<evidence type="ECO:0000313" key="4">
    <source>
        <dbReference type="EMBL" id="BBO76199.1"/>
    </source>
</evidence>
<dbReference type="RefSeq" id="WP_155305051.1">
    <property type="nucleotide sequence ID" value="NZ_AP021875.1"/>
</dbReference>
<dbReference type="Proteomes" id="UP000427769">
    <property type="component" value="Chromosome"/>
</dbReference>
<keyword evidence="5" id="KW-1185">Reference proteome</keyword>
<proteinExistence type="predicted"/>
<keyword evidence="2" id="KW-1133">Transmembrane helix</keyword>
<feature type="transmembrane region" description="Helical" evidence="2">
    <location>
        <begin position="182"/>
        <end position="203"/>
    </location>
</feature>
<keyword evidence="2" id="KW-0472">Membrane</keyword>
<name>A0A5K7Z7Q9_9BACT</name>
<dbReference type="InterPro" id="IPR024478">
    <property type="entry name" value="HlyB_4HB_MCP"/>
</dbReference>
<dbReference type="AlphaFoldDB" id="A0A5K7Z7Q9"/>
<evidence type="ECO:0000256" key="2">
    <source>
        <dbReference type="SAM" id="Phobius"/>
    </source>
</evidence>